<gene>
    <name evidence="2" type="ORF">KY465_03725</name>
</gene>
<evidence type="ECO:0000259" key="1">
    <source>
        <dbReference type="Pfam" id="PF13302"/>
    </source>
</evidence>
<feature type="domain" description="N-acetyltransferase" evidence="1">
    <location>
        <begin position="23"/>
        <end position="162"/>
    </location>
</feature>
<evidence type="ECO:0000313" key="2">
    <source>
        <dbReference type="EMBL" id="MBW3096385.1"/>
    </source>
</evidence>
<evidence type="ECO:0000313" key="3">
    <source>
        <dbReference type="Proteomes" id="UP001430804"/>
    </source>
</evidence>
<proteinExistence type="predicted"/>
<dbReference type="Pfam" id="PF13302">
    <property type="entry name" value="Acetyltransf_3"/>
    <property type="match status" value="1"/>
</dbReference>
<dbReference type="InterPro" id="IPR000182">
    <property type="entry name" value="GNAT_dom"/>
</dbReference>
<dbReference type="PANTHER" id="PTHR43441:SF2">
    <property type="entry name" value="FAMILY ACETYLTRANSFERASE, PUTATIVE (AFU_ORTHOLOGUE AFUA_7G00850)-RELATED"/>
    <property type="match status" value="1"/>
</dbReference>
<dbReference type="RefSeq" id="WP_219200032.1">
    <property type="nucleotide sequence ID" value="NZ_JAHWQX010000001.1"/>
</dbReference>
<dbReference type="PANTHER" id="PTHR43441">
    <property type="entry name" value="RIBOSOMAL-PROTEIN-SERINE ACETYLTRANSFERASE"/>
    <property type="match status" value="1"/>
</dbReference>
<name>A0ABS6WKI3_9HYPH</name>
<sequence length="238" mass="26604">MTDLEKWTGRPAPQPVALSGRHVMIEPFRRDVHTDALWDAFGGAEVNALLRYFFSGPFEAADQLAAWLEETAAAGTIVNVFRSRRSGDVVGMASYMRPDPTHGVIEIGSVAHGKAMARTPMATEAHYLLAKHVFCELGYRRYEWKCDALNLASRRSALRLGFSFEGIFRQHMVVKGANRDTAWYAMLDHEWPAIQAGFEEWLASENFDDNGQQQQTLESCRRAGNANRKGIPSGAEQV</sequence>
<accession>A0ABS6WKI3</accession>
<reference evidence="2" key="1">
    <citation type="submission" date="2021-07" db="EMBL/GenBank/DDBJ databases">
        <title>Pseudohoeflea marina sp. nov. a polyhydroxyalcanoate-producing bacterium.</title>
        <authorList>
            <person name="Zheng W."/>
            <person name="Yu S."/>
            <person name="Huang Y."/>
        </authorList>
    </citation>
    <scope>NUCLEOTIDE SEQUENCE</scope>
    <source>
        <strain evidence="2">DP4N28-3</strain>
    </source>
</reference>
<comment type="caution">
    <text evidence="2">The sequence shown here is derived from an EMBL/GenBank/DDBJ whole genome shotgun (WGS) entry which is preliminary data.</text>
</comment>
<keyword evidence="3" id="KW-1185">Reference proteome</keyword>
<dbReference type="EMBL" id="JAHWQX010000001">
    <property type="protein sequence ID" value="MBW3096385.1"/>
    <property type="molecule type" value="Genomic_DNA"/>
</dbReference>
<dbReference type="InterPro" id="IPR051908">
    <property type="entry name" value="Ribosomal_N-acetyltransferase"/>
</dbReference>
<organism evidence="2 3">
    <name type="scientific">Pseudohoeflea coraliihabitans</name>
    <dbReference type="NCBI Taxonomy" id="2860393"/>
    <lineage>
        <taxon>Bacteria</taxon>
        <taxon>Pseudomonadati</taxon>
        <taxon>Pseudomonadota</taxon>
        <taxon>Alphaproteobacteria</taxon>
        <taxon>Hyphomicrobiales</taxon>
        <taxon>Rhizobiaceae</taxon>
        <taxon>Pseudohoeflea</taxon>
    </lineage>
</organism>
<dbReference type="Proteomes" id="UP001430804">
    <property type="component" value="Unassembled WGS sequence"/>
</dbReference>
<protein>
    <submittedName>
        <fullName evidence="2">GNAT family N-acetyltransferase</fullName>
    </submittedName>
</protein>